<dbReference type="InterPro" id="IPR029058">
    <property type="entry name" value="AB_hydrolase_fold"/>
</dbReference>
<dbReference type="EMBL" id="JAWRVE010000209">
    <property type="protein sequence ID" value="KAL1848927.1"/>
    <property type="molecule type" value="Genomic_DNA"/>
</dbReference>
<dbReference type="Proteomes" id="UP001583177">
    <property type="component" value="Unassembled WGS sequence"/>
</dbReference>
<dbReference type="SUPFAM" id="SSF53474">
    <property type="entry name" value="alpha/beta-Hydrolases"/>
    <property type="match status" value="1"/>
</dbReference>
<evidence type="ECO:0000313" key="4">
    <source>
        <dbReference type="Proteomes" id="UP001583177"/>
    </source>
</evidence>
<keyword evidence="4" id="KW-1185">Reference proteome</keyword>
<evidence type="ECO:0000256" key="1">
    <source>
        <dbReference type="ARBA" id="ARBA00022801"/>
    </source>
</evidence>
<comment type="caution">
    <text evidence="3">The sequence shown here is derived from an EMBL/GenBank/DDBJ whole genome shotgun (WGS) entry which is preliminary data.</text>
</comment>
<feature type="domain" description="Alpha/beta hydrolase fold-3" evidence="2">
    <location>
        <begin position="104"/>
        <end position="322"/>
    </location>
</feature>
<keyword evidence="1" id="KW-0378">Hydrolase</keyword>
<gene>
    <name evidence="3" type="ORF">Daus18300_013436</name>
</gene>
<dbReference type="Pfam" id="PF07859">
    <property type="entry name" value="Abhydrolase_3"/>
    <property type="match status" value="1"/>
</dbReference>
<dbReference type="Gene3D" id="3.40.50.1820">
    <property type="entry name" value="alpha/beta hydrolase"/>
    <property type="match status" value="1"/>
</dbReference>
<dbReference type="InterPro" id="IPR050300">
    <property type="entry name" value="GDXG_lipolytic_enzyme"/>
</dbReference>
<reference evidence="3 4" key="1">
    <citation type="journal article" date="2024" name="IMA Fungus">
        <title>IMA Genome - F19 : A genome assembly and annotation guide to empower mycologists, including annotated draft genome sequences of Ceratocystis pirilliformis, Diaporthe australafricana, Fusarium ophioides, Paecilomyces lecythidis, and Sporothrix stenoceras.</title>
        <authorList>
            <person name="Aylward J."/>
            <person name="Wilson A.M."/>
            <person name="Visagie C.M."/>
            <person name="Spraker J."/>
            <person name="Barnes I."/>
            <person name="Buitendag C."/>
            <person name="Ceriani C."/>
            <person name="Del Mar Angel L."/>
            <person name="du Plessis D."/>
            <person name="Fuchs T."/>
            <person name="Gasser K."/>
            <person name="Kramer D."/>
            <person name="Li W."/>
            <person name="Munsamy K."/>
            <person name="Piso A."/>
            <person name="Price J.L."/>
            <person name="Sonnekus B."/>
            <person name="Thomas C."/>
            <person name="van der Nest A."/>
            <person name="van Dijk A."/>
            <person name="van Heerden A."/>
            <person name="van Vuuren N."/>
            <person name="Yilmaz N."/>
            <person name="Duong T.A."/>
            <person name="van der Merwe N.A."/>
            <person name="Wingfield M.J."/>
            <person name="Wingfield B.D."/>
        </authorList>
    </citation>
    <scope>NUCLEOTIDE SEQUENCE [LARGE SCALE GENOMIC DNA]</scope>
    <source>
        <strain evidence="3 4">CMW 18300</strain>
    </source>
</reference>
<dbReference type="InterPro" id="IPR013094">
    <property type="entry name" value="AB_hydrolase_3"/>
</dbReference>
<organism evidence="3 4">
    <name type="scientific">Diaporthe australafricana</name>
    <dbReference type="NCBI Taxonomy" id="127596"/>
    <lineage>
        <taxon>Eukaryota</taxon>
        <taxon>Fungi</taxon>
        <taxon>Dikarya</taxon>
        <taxon>Ascomycota</taxon>
        <taxon>Pezizomycotina</taxon>
        <taxon>Sordariomycetes</taxon>
        <taxon>Sordariomycetidae</taxon>
        <taxon>Diaporthales</taxon>
        <taxon>Diaporthaceae</taxon>
        <taxon>Diaporthe</taxon>
    </lineage>
</organism>
<accession>A0ABR3VZ93</accession>
<name>A0ABR3VZ93_9PEZI</name>
<proteinExistence type="predicted"/>
<dbReference type="PANTHER" id="PTHR48081:SF8">
    <property type="entry name" value="ALPHA_BETA HYDROLASE FOLD-3 DOMAIN-CONTAINING PROTEIN-RELATED"/>
    <property type="match status" value="1"/>
</dbReference>
<sequence length="360" mass="40206">MATPRKPYDPVEAIEPHILAKLDPDFVSRWTELMNSIPDPTHEVTIEEIRADPKVLAPPCALDTKGRPRTAENEVTSEDGAKIPVRIYYPDESKHGPGPYPVHLNFHGGGFVLGNLSTESTLCLSMSEGAGVAVIDCNYRHCPEAVWGKCFQDAWAALKWVRSEAEKLNVKADSISLGGISAGGHISIVLQHLARDAGIPLKLVMATVPPSEAGLFYKYYTDSPFPSFHEFYRGPILAFARIKWFGSLAVSEDKKDELRKMWPEWWFAPLKAPDFKGLCPTLVRTAECDPLRDEGEAYAMKLVAGGNKVAMKRYLGAPHTFMYMDFMKQKKQYDLDSVDALREAHRIKEVTLAEHFSKAI</sequence>
<evidence type="ECO:0000313" key="3">
    <source>
        <dbReference type="EMBL" id="KAL1848927.1"/>
    </source>
</evidence>
<dbReference type="PANTHER" id="PTHR48081">
    <property type="entry name" value="AB HYDROLASE SUPERFAMILY PROTEIN C4A8.06C"/>
    <property type="match status" value="1"/>
</dbReference>
<evidence type="ECO:0000259" key="2">
    <source>
        <dbReference type="Pfam" id="PF07859"/>
    </source>
</evidence>
<protein>
    <recommendedName>
        <fullName evidence="2">Alpha/beta hydrolase fold-3 domain-containing protein</fullName>
    </recommendedName>
</protein>